<keyword evidence="9" id="KW-1185">Reference proteome</keyword>
<dbReference type="SUPFAM" id="SSF103481">
    <property type="entry name" value="Multidrug resistance efflux transporter EmrE"/>
    <property type="match status" value="2"/>
</dbReference>
<evidence type="ECO:0000256" key="6">
    <source>
        <dbReference type="SAM" id="Phobius"/>
    </source>
</evidence>
<evidence type="ECO:0000313" key="8">
    <source>
        <dbReference type="EMBL" id="SEA10664.1"/>
    </source>
</evidence>
<feature type="transmembrane region" description="Helical" evidence="6">
    <location>
        <begin position="105"/>
        <end position="123"/>
    </location>
</feature>
<dbReference type="PANTHER" id="PTHR22911">
    <property type="entry name" value="ACYL-MALONYL CONDENSING ENZYME-RELATED"/>
    <property type="match status" value="1"/>
</dbReference>
<feature type="transmembrane region" description="Helical" evidence="6">
    <location>
        <begin position="15"/>
        <end position="35"/>
    </location>
</feature>
<evidence type="ECO:0000256" key="4">
    <source>
        <dbReference type="ARBA" id="ARBA00022989"/>
    </source>
</evidence>
<feature type="domain" description="EamA" evidence="7">
    <location>
        <begin position="13"/>
        <end position="146"/>
    </location>
</feature>
<feature type="transmembrane region" description="Helical" evidence="6">
    <location>
        <begin position="221"/>
        <end position="240"/>
    </location>
</feature>
<dbReference type="EMBL" id="FNQM01000003">
    <property type="protein sequence ID" value="SEA10664.1"/>
    <property type="molecule type" value="Genomic_DNA"/>
</dbReference>
<evidence type="ECO:0000259" key="7">
    <source>
        <dbReference type="Pfam" id="PF00892"/>
    </source>
</evidence>
<feature type="transmembrane region" description="Helical" evidence="6">
    <location>
        <begin position="130"/>
        <end position="152"/>
    </location>
</feature>
<reference evidence="8 9" key="1">
    <citation type="submission" date="2016-10" db="EMBL/GenBank/DDBJ databases">
        <authorList>
            <person name="de Groot N.N."/>
        </authorList>
    </citation>
    <scope>NUCLEOTIDE SEQUENCE [LARGE SCALE GENOMIC DNA]</scope>
    <source>
        <strain evidence="8 9">DSM 15345</strain>
    </source>
</reference>
<gene>
    <name evidence="8" type="ORF">SAMN05444370_10388</name>
</gene>
<feature type="transmembrane region" description="Helical" evidence="6">
    <location>
        <begin position="195"/>
        <end position="215"/>
    </location>
</feature>
<sequence>MPTPVQIVSNPARGIALKLMSVLLFTLMSACIKAAREYAPPGQAVFFRSFFAIPPIILYALWLGRFAEVFRVNDAFAHVNRGLVGMAAMACGFTALGLLPLPETIAINYAAPLLATGLAALMLGEQVRAYRWTAVGVGLAGVMVMLWPRLTVLASGDVSDSEALGAWVALLGAVFVALATVHIRRLTQTETTLSIVFWFSVSCTVGSLFTIPFGWATLDAWTATLLVAAGLLGGVAQIMMTEGYRNADASTLAPFEYSSMLYGLILGFVLFAEVPGAQVLAGASIVIGAGLYIIRRERQLAIDRSRAKRAGSMPSAQ</sequence>
<feature type="transmembrane region" description="Helical" evidence="6">
    <location>
        <begin position="79"/>
        <end position="99"/>
    </location>
</feature>
<evidence type="ECO:0000256" key="1">
    <source>
        <dbReference type="ARBA" id="ARBA00004141"/>
    </source>
</evidence>
<evidence type="ECO:0000256" key="3">
    <source>
        <dbReference type="ARBA" id="ARBA00022692"/>
    </source>
</evidence>
<dbReference type="OrthoDB" id="8478503at2"/>
<evidence type="ECO:0000256" key="2">
    <source>
        <dbReference type="ARBA" id="ARBA00009853"/>
    </source>
</evidence>
<dbReference type="AlphaFoldDB" id="A0A1H3YI42"/>
<dbReference type="PANTHER" id="PTHR22911:SF6">
    <property type="entry name" value="SOLUTE CARRIER FAMILY 35 MEMBER G1"/>
    <property type="match status" value="1"/>
</dbReference>
<protein>
    <submittedName>
        <fullName evidence="8">Permease of the drug/metabolite transporter (DMT) superfamily</fullName>
    </submittedName>
</protein>
<evidence type="ECO:0000313" key="9">
    <source>
        <dbReference type="Proteomes" id="UP000198703"/>
    </source>
</evidence>
<evidence type="ECO:0000256" key="5">
    <source>
        <dbReference type="ARBA" id="ARBA00023136"/>
    </source>
</evidence>
<dbReference type="InterPro" id="IPR000620">
    <property type="entry name" value="EamA_dom"/>
</dbReference>
<keyword evidence="3 6" id="KW-0812">Transmembrane</keyword>
<dbReference type="Proteomes" id="UP000198703">
    <property type="component" value="Unassembled WGS sequence"/>
</dbReference>
<dbReference type="InterPro" id="IPR037185">
    <property type="entry name" value="EmrE-like"/>
</dbReference>
<comment type="similarity">
    <text evidence="2">Belongs to the drug/metabolite transporter (DMT) superfamily. 10 TMS drug/metabolite exporter (DME) (TC 2.A.7.3) family.</text>
</comment>
<keyword evidence="5 6" id="KW-0472">Membrane</keyword>
<dbReference type="GO" id="GO:0016020">
    <property type="term" value="C:membrane"/>
    <property type="evidence" value="ECO:0007669"/>
    <property type="project" value="UniProtKB-SubCell"/>
</dbReference>
<dbReference type="RefSeq" id="WP_093250255.1">
    <property type="nucleotide sequence ID" value="NZ_FNQM01000003.1"/>
</dbReference>
<comment type="subcellular location">
    <subcellularLocation>
        <location evidence="1">Membrane</location>
        <topology evidence="1">Multi-pass membrane protein</topology>
    </subcellularLocation>
</comment>
<dbReference type="Pfam" id="PF00892">
    <property type="entry name" value="EamA"/>
    <property type="match status" value="2"/>
</dbReference>
<proteinExistence type="inferred from homology"/>
<feature type="transmembrane region" description="Helical" evidence="6">
    <location>
        <begin position="277"/>
        <end position="294"/>
    </location>
</feature>
<feature type="domain" description="EamA" evidence="7">
    <location>
        <begin position="164"/>
        <end position="291"/>
    </location>
</feature>
<accession>A0A1H3YI42</accession>
<feature type="transmembrane region" description="Helical" evidence="6">
    <location>
        <begin position="252"/>
        <end position="271"/>
    </location>
</feature>
<feature type="transmembrane region" description="Helical" evidence="6">
    <location>
        <begin position="164"/>
        <end position="183"/>
    </location>
</feature>
<feature type="transmembrane region" description="Helical" evidence="6">
    <location>
        <begin position="47"/>
        <end position="67"/>
    </location>
</feature>
<name>A0A1H3YI42_9RHOB</name>
<keyword evidence="4 6" id="KW-1133">Transmembrane helix</keyword>
<organism evidence="8 9">
    <name type="scientific">Rubrimonas cliftonensis</name>
    <dbReference type="NCBI Taxonomy" id="89524"/>
    <lineage>
        <taxon>Bacteria</taxon>
        <taxon>Pseudomonadati</taxon>
        <taxon>Pseudomonadota</taxon>
        <taxon>Alphaproteobacteria</taxon>
        <taxon>Rhodobacterales</taxon>
        <taxon>Paracoccaceae</taxon>
        <taxon>Rubrimonas</taxon>
    </lineage>
</organism>
<dbReference type="STRING" id="89524.SAMN05444370_10388"/>